<evidence type="ECO:0000313" key="1">
    <source>
        <dbReference type="EMBL" id="OAT80839.1"/>
    </source>
</evidence>
<organism evidence="1 2">
    <name type="scientific">Desulfotomaculum copahuensis</name>
    <dbReference type="NCBI Taxonomy" id="1838280"/>
    <lineage>
        <taxon>Bacteria</taxon>
        <taxon>Bacillati</taxon>
        <taxon>Bacillota</taxon>
        <taxon>Clostridia</taxon>
        <taxon>Eubacteriales</taxon>
        <taxon>Desulfotomaculaceae</taxon>
        <taxon>Desulfotomaculum</taxon>
    </lineage>
</organism>
<evidence type="ECO:0000313" key="2">
    <source>
        <dbReference type="Proteomes" id="UP000078532"/>
    </source>
</evidence>
<sequence>MKRSKPFFFSGRGRGRSFRPGAHVRFFDGRAATVKDAPAPFFPGGCLQRPPVGDKIMIWNRPVKTGSGPVRGLSRQLCTCYTSKGVPVFARYAKTAGLYPVPSGQGLRRKNHAYF</sequence>
<dbReference type="Proteomes" id="UP000078532">
    <property type="component" value="Unassembled WGS sequence"/>
</dbReference>
<protein>
    <submittedName>
        <fullName evidence="1">Uncharacterized protein</fullName>
    </submittedName>
</protein>
<dbReference type="AlphaFoldDB" id="A0A1B7LD78"/>
<comment type="caution">
    <text evidence="1">The sequence shown here is derived from an EMBL/GenBank/DDBJ whole genome shotgun (WGS) entry which is preliminary data.</text>
</comment>
<dbReference type="EMBL" id="LYVF01000171">
    <property type="protein sequence ID" value="OAT80839.1"/>
    <property type="molecule type" value="Genomic_DNA"/>
</dbReference>
<gene>
    <name evidence="1" type="ORF">A6M21_12250</name>
</gene>
<keyword evidence="2" id="KW-1185">Reference proteome</keyword>
<accession>A0A1B7LD78</accession>
<dbReference type="STRING" id="1838280.A6M21_12250"/>
<proteinExistence type="predicted"/>
<name>A0A1B7LD78_9FIRM</name>
<reference evidence="1 2" key="1">
    <citation type="submission" date="2016-04" db="EMBL/GenBank/DDBJ databases">
        <authorList>
            <person name="Evans L.H."/>
            <person name="Alamgir A."/>
            <person name="Owens N."/>
            <person name="Weber N.D."/>
            <person name="Virtaneva K."/>
            <person name="Barbian K."/>
            <person name="Babar A."/>
            <person name="Rosenke K."/>
        </authorList>
    </citation>
    <scope>NUCLEOTIDE SEQUENCE [LARGE SCALE GENOMIC DNA]</scope>
    <source>
        <strain evidence="1 2">LMa1</strain>
    </source>
</reference>